<dbReference type="Proteomes" id="UP000019140">
    <property type="component" value="Unassembled WGS sequence"/>
</dbReference>
<evidence type="ECO:0008006" key="12">
    <source>
        <dbReference type="Google" id="ProtNLM"/>
    </source>
</evidence>
<dbReference type="SUPFAM" id="SSF81338">
    <property type="entry name" value="Aquaporin-like"/>
    <property type="match status" value="1"/>
</dbReference>
<dbReference type="EMBL" id="AZHX01000840">
    <property type="protein sequence ID" value="ETX05898.1"/>
    <property type="molecule type" value="Genomic_DNA"/>
</dbReference>
<dbReference type="HOGENOM" id="CLU_020019_9_3_7"/>
<evidence type="ECO:0000256" key="6">
    <source>
        <dbReference type="ARBA" id="ARBA00023136"/>
    </source>
</evidence>
<proteinExistence type="inferred from homology"/>
<evidence type="ECO:0000256" key="1">
    <source>
        <dbReference type="ARBA" id="ARBA00004141"/>
    </source>
</evidence>
<gene>
    <name evidence="10" type="ORF">ETSY2_20290</name>
</gene>
<dbReference type="Gene3D" id="1.20.1080.10">
    <property type="entry name" value="Glycerol uptake facilitator protein"/>
    <property type="match status" value="1"/>
</dbReference>
<dbReference type="Pfam" id="PF00230">
    <property type="entry name" value="MIP"/>
    <property type="match status" value="1"/>
</dbReference>
<dbReference type="GO" id="GO:0015254">
    <property type="term" value="F:glycerol channel activity"/>
    <property type="evidence" value="ECO:0007669"/>
    <property type="project" value="TreeGrafter"/>
</dbReference>
<comment type="caution">
    <text evidence="10">The sequence shown here is derived from an EMBL/GenBank/DDBJ whole genome shotgun (WGS) entry which is preliminary data.</text>
</comment>
<protein>
    <recommendedName>
        <fullName evidence="12">Glycerol transporter</fullName>
    </recommendedName>
</protein>
<comment type="similarity">
    <text evidence="2 7">Belongs to the MIP/aquaporin (TC 1.A.8) family.</text>
</comment>
<comment type="subcellular location">
    <subcellularLocation>
        <location evidence="1">Membrane</location>
        <topology evidence="1">Multi-pass membrane protein</topology>
    </subcellularLocation>
</comment>
<evidence type="ECO:0000256" key="4">
    <source>
        <dbReference type="ARBA" id="ARBA00022692"/>
    </source>
</evidence>
<reference evidence="10 11" key="1">
    <citation type="journal article" date="2014" name="Nature">
        <title>An environmental bacterial taxon with a large and distinct metabolic repertoire.</title>
        <authorList>
            <person name="Wilson M.C."/>
            <person name="Mori T."/>
            <person name="Ruckert C."/>
            <person name="Uria A.R."/>
            <person name="Helf M.J."/>
            <person name="Takada K."/>
            <person name="Gernert C."/>
            <person name="Steffens U.A."/>
            <person name="Heycke N."/>
            <person name="Schmitt S."/>
            <person name="Rinke C."/>
            <person name="Helfrich E.J."/>
            <person name="Brachmann A.O."/>
            <person name="Gurgui C."/>
            <person name="Wakimoto T."/>
            <person name="Kracht M."/>
            <person name="Crusemann M."/>
            <person name="Hentschel U."/>
            <person name="Abe I."/>
            <person name="Matsunaga S."/>
            <person name="Kalinowski J."/>
            <person name="Takeyama H."/>
            <person name="Piel J."/>
        </authorList>
    </citation>
    <scope>NUCLEOTIDE SEQUENCE [LARGE SCALE GENOMIC DNA]</scope>
    <source>
        <strain evidence="11">TSY2</strain>
    </source>
</reference>
<feature type="transmembrane region" description="Helical" evidence="9">
    <location>
        <begin position="40"/>
        <end position="62"/>
    </location>
</feature>
<evidence type="ECO:0000256" key="8">
    <source>
        <dbReference type="SAM" id="MobiDB-lite"/>
    </source>
</evidence>
<evidence type="ECO:0000256" key="2">
    <source>
        <dbReference type="ARBA" id="ARBA00006175"/>
    </source>
</evidence>
<sequence length="301" mass="31501">MTQQTSDAALDAPDPQMPSQDNTTQPALPPLPQALTGEGLGTYLLVLFGTGSVAAAVLTGALQGLWQVAVVWGFGVTLAIYASAALSGAHLNPAVSLAFVLWRGREFPARRLVPYIAAQLVGAVLAGATVAALFYRFIERFEHAKDIVRGMPGSELSAMIFGEYFPNPAMFGTGAAAHALVSPWQCALVEGFGTAILVLVIFALTSPNNSIAPKANLVPFFIGFTVAVLISLFAPLTQAGWNPARDFGPRLVAYVLGWGEIAIPGPRGGFWAYIVGPLIGGPIGGLVWQLTGQRFLAAPDG</sequence>
<dbReference type="InterPro" id="IPR000425">
    <property type="entry name" value="MIP"/>
</dbReference>
<evidence type="ECO:0000256" key="9">
    <source>
        <dbReference type="SAM" id="Phobius"/>
    </source>
</evidence>
<dbReference type="InterPro" id="IPR023271">
    <property type="entry name" value="Aquaporin-like"/>
</dbReference>
<dbReference type="AlphaFoldDB" id="W4M6U9"/>
<keyword evidence="5 9" id="KW-1133">Transmembrane helix</keyword>
<dbReference type="InterPro" id="IPR022357">
    <property type="entry name" value="MIP_CS"/>
</dbReference>
<evidence type="ECO:0000256" key="7">
    <source>
        <dbReference type="RuleBase" id="RU000477"/>
    </source>
</evidence>
<organism evidence="10 11">
    <name type="scientific">Candidatus Entotheonella gemina</name>
    <dbReference type="NCBI Taxonomy" id="1429439"/>
    <lineage>
        <taxon>Bacteria</taxon>
        <taxon>Pseudomonadati</taxon>
        <taxon>Nitrospinota/Tectimicrobiota group</taxon>
        <taxon>Candidatus Tectimicrobiota</taxon>
        <taxon>Candidatus Entotheonellia</taxon>
        <taxon>Candidatus Entotheonellales</taxon>
        <taxon>Candidatus Entotheonellaceae</taxon>
        <taxon>Candidatus Entotheonella</taxon>
    </lineage>
</organism>
<keyword evidence="11" id="KW-1185">Reference proteome</keyword>
<evidence type="ECO:0000313" key="10">
    <source>
        <dbReference type="EMBL" id="ETX05898.1"/>
    </source>
</evidence>
<feature type="transmembrane region" description="Helical" evidence="9">
    <location>
        <begin position="112"/>
        <end position="135"/>
    </location>
</feature>
<feature type="transmembrane region" description="Helical" evidence="9">
    <location>
        <begin position="187"/>
        <end position="205"/>
    </location>
</feature>
<dbReference type="PANTHER" id="PTHR43829:SF9">
    <property type="entry name" value="AQUAPORIN-9"/>
    <property type="match status" value="1"/>
</dbReference>
<name>W4M6U9_9BACT</name>
<evidence type="ECO:0000256" key="3">
    <source>
        <dbReference type="ARBA" id="ARBA00022448"/>
    </source>
</evidence>
<dbReference type="GO" id="GO:0015250">
    <property type="term" value="F:water channel activity"/>
    <property type="evidence" value="ECO:0007669"/>
    <property type="project" value="TreeGrafter"/>
</dbReference>
<feature type="transmembrane region" description="Helical" evidence="9">
    <location>
        <begin position="69"/>
        <end position="92"/>
    </location>
</feature>
<feature type="region of interest" description="Disordered" evidence="8">
    <location>
        <begin position="1"/>
        <end position="31"/>
    </location>
</feature>
<dbReference type="PROSITE" id="PS00221">
    <property type="entry name" value="MIP"/>
    <property type="match status" value="1"/>
</dbReference>
<keyword evidence="4 7" id="KW-0812">Transmembrane</keyword>
<dbReference type="PANTHER" id="PTHR43829">
    <property type="entry name" value="AQUAPORIN OR AQUAGLYCEROPORIN RELATED"/>
    <property type="match status" value="1"/>
</dbReference>
<accession>W4M6U9</accession>
<evidence type="ECO:0000256" key="5">
    <source>
        <dbReference type="ARBA" id="ARBA00022989"/>
    </source>
</evidence>
<keyword evidence="3 7" id="KW-0813">Transport</keyword>
<feature type="transmembrane region" description="Helical" evidence="9">
    <location>
        <begin position="270"/>
        <end position="288"/>
    </location>
</feature>
<keyword evidence="6 9" id="KW-0472">Membrane</keyword>
<evidence type="ECO:0000313" key="11">
    <source>
        <dbReference type="Proteomes" id="UP000019140"/>
    </source>
</evidence>
<dbReference type="PATRIC" id="fig|1429439.4.peg.3450"/>
<feature type="transmembrane region" description="Helical" evidence="9">
    <location>
        <begin position="217"/>
        <end position="236"/>
    </location>
</feature>
<dbReference type="GO" id="GO:0005886">
    <property type="term" value="C:plasma membrane"/>
    <property type="evidence" value="ECO:0007669"/>
    <property type="project" value="TreeGrafter"/>
</dbReference>
<dbReference type="InterPro" id="IPR050363">
    <property type="entry name" value="MIP/Aquaporin"/>
</dbReference>
<dbReference type="PRINTS" id="PR00783">
    <property type="entry name" value="MINTRINSICP"/>
</dbReference>